<keyword evidence="2" id="KW-1185">Reference proteome</keyword>
<name>A0AC61NH04_9BACT</name>
<evidence type="ECO:0000313" key="2">
    <source>
        <dbReference type="Proteomes" id="UP000826212"/>
    </source>
</evidence>
<proteinExistence type="predicted"/>
<organism evidence="1 2">
    <name type="scientific">Halosquirtibacter laminarini</name>
    <dbReference type="NCBI Taxonomy" id="3374600"/>
    <lineage>
        <taxon>Bacteria</taxon>
        <taxon>Pseudomonadati</taxon>
        <taxon>Bacteroidota</taxon>
        <taxon>Bacteroidia</taxon>
        <taxon>Marinilabiliales</taxon>
        <taxon>Prolixibacteraceae</taxon>
        <taxon>Halosquirtibacter</taxon>
    </lineage>
</organism>
<dbReference type="EMBL" id="CP081303">
    <property type="protein sequence ID" value="QZE14938.1"/>
    <property type="molecule type" value="Genomic_DNA"/>
</dbReference>
<reference evidence="1" key="1">
    <citation type="submission" date="2021-08" db="EMBL/GenBank/DDBJ databases">
        <title>Novel anaerobic bacterium isolated from sea squirt in East Sea, Republic of Korea.</title>
        <authorList>
            <person name="Nguyen T.H."/>
            <person name="Li Z."/>
            <person name="Lee Y.-J."/>
            <person name="Ko J."/>
            <person name="Kim S.-G."/>
        </authorList>
    </citation>
    <scope>NUCLEOTIDE SEQUENCE</scope>
    <source>
        <strain evidence="1">KCTC 25031</strain>
    </source>
</reference>
<evidence type="ECO:0000313" key="1">
    <source>
        <dbReference type="EMBL" id="QZE14938.1"/>
    </source>
</evidence>
<protein>
    <submittedName>
        <fullName evidence="1">Biotin/lipoyl-binding protein</fullName>
    </submittedName>
</protein>
<accession>A0AC61NH04</accession>
<gene>
    <name evidence="1" type="ORF">K4L44_03615</name>
</gene>
<dbReference type="Proteomes" id="UP000826212">
    <property type="component" value="Chromosome"/>
</dbReference>
<sequence>MRKFKFTINGSKYNVSIKDLEGNTANIEVNGTPYEVEIDQEVKVSKTPKLVRKSVVNTINDSAILKKNTTVDGYKVEAPLPGNIFKLQVKEGDNVKKGDVLLILEAMKMENKILSEKDGVVSKIHVGEGDAVLQNDVILEIQ</sequence>